<gene>
    <name evidence="4" type="ORF">Ahu01nite_013500</name>
</gene>
<dbReference type="InterPro" id="IPR048447">
    <property type="entry name" value="DUF1980_C"/>
</dbReference>
<dbReference type="EMBL" id="BOMN01000017">
    <property type="protein sequence ID" value="GIE18248.1"/>
    <property type="molecule type" value="Genomic_DNA"/>
</dbReference>
<keyword evidence="2" id="KW-0812">Transmembrane</keyword>
<keyword evidence="5" id="KW-1185">Reference proteome</keyword>
<sequence length="324" mass="32911">MLLFGGAILRASIGDLYLRYVKEGLRPFLIGAGILLVAAAIMTLWYELRPARKPSPAGTDANHGAVSAPMVTATSAAASSVGNAATAAPRHDFAGSNTAGHHGAGSADAGRDGGGSDTAGHHGAGSNSAGHRGAGSDAAGHGGVAVLEDVDEHGHAHDHEPRIGWLLILPVLGLLLVTPPALGSYAAGQAGSVLTAQNSDSDYAALPAGDPVDVTLLDYASRAVFDAGRSLTGRHLRLTGFVTPGPDGQPMLARMVLSCCAADGRPIKVGLAGEGPAGVAADTWVQIIGTYSDKVGTDPVNNAKVPYLQVTSWQEITPPKQQYE</sequence>
<comment type="caution">
    <text evidence="4">The sequence shown here is derived from an EMBL/GenBank/DDBJ whole genome shotgun (WGS) entry which is preliminary data.</text>
</comment>
<feature type="region of interest" description="Disordered" evidence="1">
    <location>
        <begin position="88"/>
        <end position="141"/>
    </location>
</feature>
<feature type="domain" description="DUF1980" evidence="3">
    <location>
        <begin position="231"/>
        <end position="323"/>
    </location>
</feature>
<evidence type="ECO:0000259" key="3">
    <source>
        <dbReference type="Pfam" id="PF21537"/>
    </source>
</evidence>
<name>A0ABQ3ZIE6_9ACTN</name>
<dbReference type="Proteomes" id="UP000603200">
    <property type="component" value="Unassembled WGS sequence"/>
</dbReference>
<dbReference type="InterPro" id="IPR015402">
    <property type="entry name" value="DUF1980"/>
</dbReference>
<evidence type="ECO:0000313" key="4">
    <source>
        <dbReference type="EMBL" id="GIE18248.1"/>
    </source>
</evidence>
<keyword evidence="2" id="KW-0472">Membrane</keyword>
<proteinExistence type="predicted"/>
<evidence type="ECO:0000256" key="2">
    <source>
        <dbReference type="SAM" id="Phobius"/>
    </source>
</evidence>
<feature type="compositionally biased region" description="Low complexity" evidence="1">
    <location>
        <begin position="98"/>
        <end position="108"/>
    </location>
</feature>
<evidence type="ECO:0000256" key="1">
    <source>
        <dbReference type="SAM" id="MobiDB-lite"/>
    </source>
</evidence>
<accession>A0ABQ3ZIE6</accession>
<keyword evidence="2" id="KW-1133">Transmembrane helix</keyword>
<reference evidence="4 5" key="1">
    <citation type="submission" date="2021-01" db="EMBL/GenBank/DDBJ databases">
        <title>Whole genome shotgun sequence of Actinoplanes humidus NBRC 14915.</title>
        <authorList>
            <person name="Komaki H."/>
            <person name="Tamura T."/>
        </authorList>
    </citation>
    <scope>NUCLEOTIDE SEQUENCE [LARGE SCALE GENOMIC DNA]</scope>
    <source>
        <strain evidence="4 5">NBRC 14915</strain>
    </source>
</reference>
<dbReference type="Pfam" id="PF21537">
    <property type="entry name" value="DUF1980_C"/>
    <property type="match status" value="1"/>
</dbReference>
<feature type="transmembrane region" description="Helical" evidence="2">
    <location>
        <begin position="24"/>
        <end position="46"/>
    </location>
</feature>
<protein>
    <recommendedName>
        <fullName evidence="3">DUF1980 domain-containing protein</fullName>
    </recommendedName>
</protein>
<evidence type="ECO:0000313" key="5">
    <source>
        <dbReference type="Proteomes" id="UP000603200"/>
    </source>
</evidence>
<dbReference type="NCBIfam" id="TIGR03943">
    <property type="entry name" value="TIGR03943 family putative permease subunit"/>
    <property type="match status" value="1"/>
</dbReference>
<organism evidence="4 5">
    <name type="scientific">Winogradskya humida</name>
    <dbReference type="NCBI Taxonomy" id="113566"/>
    <lineage>
        <taxon>Bacteria</taxon>
        <taxon>Bacillati</taxon>
        <taxon>Actinomycetota</taxon>
        <taxon>Actinomycetes</taxon>
        <taxon>Micromonosporales</taxon>
        <taxon>Micromonosporaceae</taxon>
        <taxon>Winogradskya</taxon>
    </lineage>
</organism>